<dbReference type="Gene3D" id="1.10.510.10">
    <property type="entry name" value="Transferase(Phosphotransferase) domain 1"/>
    <property type="match status" value="1"/>
</dbReference>
<keyword evidence="15" id="KW-1185">Reference proteome</keyword>
<keyword evidence="10" id="KW-0472">Membrane</keyword>
<dbReference type="GO" id="GO:0030246">
    <property type="term" value="F:carbohydrate binding"/>
    <property type="evidence" value="ECO:0007669"/>
    <property type="project" value="UniProtKB-KW"/>
</dbReference>
<dbReference type="InterPro" id="IPR000719">
    <property type="entry name" value="Prot_kinase_dom"/>
</dbReference>
<evidence type="ECO:0000256" key="9">
    <source>
        <dbReference type="ARBA" id="ARBA00022989"/>
    </source>
</evidence>
<dbReference type="OrthoDB" id="4062651at2759"/>
<dbReference type="Pfam" id="PF00069">
    <property type="entry name" value="Pkinase"/>
    <property type="match status" value="1"/>
</dbReference>
<name>A0A3S3Q697_9MAGN</name>
<evidence type="ECO:0000313" key="15">
    <source>
        <dbReference type="Proteomes" id="UP000283530"/>
    </source>
</evidence>
<dbReference type="EMBL" id="QPKB01000003">
    <property type="protein sequence ID" value="RWR79505.1"/>
    <property type="molecule type" value="Genomic_DNA"/>
</dbReference>
<sequence>MDHEVCGQTTVIAGTLGYLAPECVTSGRASKESDVYSFGVVLLEIACGRKPVEVMEDESMVKLVEWVWELHRNGRILEAADKKLRLEYDVREMECLMMVGLWCAQPDPNLRPSIRQAMRVLNLEEEMPDLPNMTVLMAMNQVPLQAAHSNPPSVTNSCLYMAR</sequence>
<evidence type="ECO:0000256" key="12">
    <source>
        <dbReference type="ARBA" id="ARBA00023180"/>
    </source>
</evidence>
<dbReference type="PANTHER" id="PTHR27007">
    <property type="match status" value="1"/>
</dbReference>
<dbReference type="GO" id="GO:0002229">
    <property type="term" value="P:defense response to oomycetes"/>
    <property type="evidence" value="ECO:0007669"/>
    <property type="project" value="UniProtKB-ARBA"/>
</dbReference>
<evidence type="ECO:0000256" key="4">
    <source>
        <dbReference type="ARBA" id="ARBA00022475"/>
    </source>
</evidence>
<dbReference type="GO" id="GO:0005886">
    <property type="term" value="C:plasma membrane"/>
    <property type="evidence" value="ECO:0007669"/>
    <property type="project" value="UniProtKB-SubCell"/>
</dbReference>
<dbReference type="InterPro" id="IPR050528">
    <property type="entry name" value="L-type_Lectin-RKs"/>
</dbReference>
<dbReference type="FunFam" id="1.10.510.10:FF:000240">
    <property type="entry name" value="Lectin-domain containing receptor kinase A4.3"/>
    <property type="match status" value="1"/>
</dbReference>
<proteinExistence type="inferred from homology"/>
<evidence type="ECO:0000256" key="8">
    <source>
        <dbReference type="ARBA" id="ARBA00022840"/>
    </source>
</evidence>
<keyword evidence="9" id="KW-1133">Transmembrane helix</keyword>
<keyword evidence="4" id="KW-1003">Cell membrane</keyword>
<keyword evidence="5" id="KW-0812">Transmembrane</keyword>
<feature type="domain" description="Protein kinase" evidence="13">
    <location>
        <begin position="1"/>
        <end position="130"/>
    </location>
</feature>
<evidence type="ECO:0000256" key="5">
    <source>
        <dbReference type="ARBA" id="ARBA00022692"/>
    </source>
</evidence>
<reference evidence="14 15" key="1">
    <citation type="journal article" date="2019" name="Nat. Plants">
        <title>Stout camphor tree genome fills gaps in understanding of flowering plant genome evolution.</title>
        <authorList>
            <person name="Chaw S.M."/>
            <person name="Liu Y.C."/>
            <person name="Wu Y.W."/>
            <person name="Wang H.Y."/>
            <person name="Lin C.I."/>
            <person name="Wu C.S."/>
            <person name="Ke H.M."/>
            <person name="Chang L.Y."/>
            <person name="Hsu C.Y."/>
            <person name="Yang H.T."/>
            <person name="Sudianto E."/>
            <person name="Hsu M.H."/>
            <person name="Wu K.P."/>
            <person name="Wang L.N."/>
            <person name="Leebens-Mack J.H."/>
            <person name="Tsai I.J."/>
        </authorList>
    </citation>
    <scope>NUCLEOTIDE SEQUENCE [LARGE SCALE GENOMIC DNA]</scope>
    <source>
        <strain evidence="15">cv. Chaw 1501</strain>
        <tissue evidence="14">Young leaves</tissue>
    </source>
</reference>
<comment type="similarity">
    <text evidence="3">In the C-terminal section; belongs to the protein kinase superfamily. Ser/Thr protein kinase family.</text>
</comment>
<keyword evidence="11" id="KW-0675">Receptor</keyword>
<keyword evidence="12" id="KW-0325">Glycoprotein</keyword>
<dbReference type="Proteomes" id="UP000283530">
    <property type="component" value="Unassembled WGS sequence"/>
</dbReference>
<evidence type="ECO:0000256" key="10">
    <source>
        <dbReference type="ARBA" id="ARBA00023136"/>
    </source>
</evidence>
<evidence type="ECO:0000256" key="11">
    <source>
        <dbReference type="ARBA" id="ARBA00023170"/>
    </source>
</evidence>
<dbReference type="InterPro" id="IPR011009">
    <property type="entry name" value="Kinase-like_dom_sf"/>
</dbReference>
<evidence type="ECO:0000313" key="14">
    <source>
        <dbReference type="EMBL" id="RWR79505.1"/>
    </source>
</evidence>
<dbReference type="SUPFAM" id="SSF56112">
    <property type="entry name" value="Protein kinase-like (PK-like)"/>
    <property type="match status" value="1"/>
</dbReference>
<evidence type="ECO:0000256" key="3">
    <source>
        <dbReference type="ARBA" id="ARBA00010217"/>
    </source>
</evidence>
<keyword evidence="8" id="KW-0067">ATP-binding</keyword>
<comment type="subcellular location">
    <subcellularLocation>
        <location evidence="1">Cell membrane</location>
        <topology evidence="1">Single-pass type I membrane protein</topology>
    </subcellularLocation>
</comment>
<dbReference type="AlphaFoldDB" id="A0A3S3Q697"/>
<keyword evidence="7" id="KW-0547">Nucleotide-binding</keyword>
<accession>A0A3S3Q697</accession>
<dbReference type="GO" id="GO:0004672">
    <property type="term" value="F:protein kinase activity"/>
    <property type="evidence" value="ECO:0007669"/>
    <property type="project" value="InterPro"/>
</dbReference>
<protein>
    <submittedName>
        <fullName evidence="14">L-type lectin-domain-containing protein</fullName>
    </submittedName>
</protein>
<keyword evidence="14" id="KW-0430">Lectin</keyword>
<evidence type="ECO:0000259" key="13">
    <source>
        <dbReference type="PROSITE" id="PS50011"/>
    </source>
</evidence>
<evidence type="ECO:0000256" key="6">
    <source>
        <dbReference type="ARBA" id="ARBA00022729"/>
    </source>
</evidence>
<keyword evidence="6" id="KW-0732">Signal</keyword>
<organism evidence="14 15">
    <name type="scientific">Cinnamomum micranthum f. kanehirae</name>
    <dbReference type="NCBI Taxonomy" id="337451"/>
    <lineage>
        <taxon>Eukaryota</taxon>
        <taxon>Viridiplantae</taxon>
        <taxon>Streptophyta</taxon>
        <taxon>Embryophyta</taxon>
        <taxon>Tracheophyta</taxon>
        <taxon>Spermatophyta</taxon>
        <taxon>Magnoliopsida</taxon>
        <taxon>Magnoliidae</taxon>
        <taxon>Laurales</taxon>
        <taxon>Lauraceae</taxon>
        <taxon>Cinnamomum</taxon>
    </lineage>
</organism>
<evidence type="ECO:0000256" key="7">
    <source>
        <dbReference type="ARBA" id="ARBA00022741"/>
    </source>
</evidence>
<evidence type="ECO:0000256" key="2">
    <source>
        <dbReference type="ARBA" id="ARBA00008536"/>
    </source>
</evidence>
<dbReference type="GO" id="GO:0005524">
    <property type="term" value="F:ATP binding"/>
    <property type="evidence" value="ECO:0007669"/>
    <property type="project" value="UniProtKB-KW"/>
</dbReference>
<evidence type="ECO:0000256" key="1">
    <source>
        <dbReference type="ARBA" id="ARBA00004251"/>
    </source>
</evidence>
<dbReference type="PROSITE" id="PS50011">
    <property type="entry name" value="PROTEIN_KINASE_DOM"/>
    <property type="match status" value="1"/>
</dbReference>
<gene>
    <name evidence="14" type="ORF">CKAN_00807900</name>
</gene>
<comment type="caution">
    <text evidence="14">The sequence shown here is derived from an EMBL/GenBank/DDBJ whole genome shotgun (WGS) entry which is preliminary data.</text>
</comment>
<comment type="similarity">
    <text evidence="2">In the N-terminal section; belongs to the leguminous lectin family.</text>
</comment>